<dbReference type="Proteomes" id="UP000437068">
    <property type="component" value="Unassembled WGS sequence"/>
</dbReference>
<evidence type="ECO:0000313" key="12">
    <source>
        <dbReference type="Proteomes" id="UP000440367"/>
    </source>
</evidence>
<dbReference type="Proteomes" id="UP000441208">
    <property type="component" value="Unassembled WGS sequence"/>
</dbReference>
<feature type="region of interest" description="Disordered" evidence="1">
    <location>
        <begin position="1"/>
        <end position="23"/>
    </location>
</feature>
<dbReference type="Proteomes" id="UP000433483">
    <property type="component" value="Unassembled WGS sequence"/>
</dbReference>
<dbReference type="EMBL" id="QXGB01000235">
    <property type="protein sequence ID" value="KAE9223289.1"/>
    <property type="molecule type" value="Genomic_DNA"/>
</dbReference>
<gene>
    <name evidence="8" type="ORF">PF001_g3696</name>
    <name evidence="7" type="ORF">PF002_g4773</name>
    <name evidence="6" type="ORF">PF004_g3687</name>
    <name evidence="5" type="ORF">PF005_g6350</name>
    <name evidence="4" type="ORF">PF007_g2913</name>
    <name evidence="9" type="ORF">PF008_g3108</name>
    <name evidence="3" type="ORF">PF010_g6261</name>
    <name evidence="2" type="ORF">PF011_g3372</name>
</gene>
<evidence type="ECO:0000313" key="13">
    <source>
        <dbReference type="Proteomes" id="UP000441208"/>
    </source>
</evidence>
<dbReference type="EMBL" id="QXFX01000248">
    <property type="protein sequence ID" value="KAE9123744.1"/>
    <property type="molecule type" value="Genomic_DNA"/>
</dbReference>
<evidence type="ECO:0000313" key="9">
    <source>
        <dbReference type="EMBL" id="KAE9357538.1"/>
    </source>
</evidence>
<dbReference type="Proteomes" id="UP000476176">
    <property type="component" value="Unassembled WGS sequence"/>
</dbReference>
<dbReference type="EMBL" id="QXGD01000151">
    <property type="protein sequence ID" value="KAE9250431.1"/>
    <property type="molecule type" value="Genomic_DNA"/>
</dbReference>
<evidence type="ECO:0000313" key="14">
    <source>
        <dbReference type="Proteomes" id="UP000460718"/>
    </source>
</evidence>
<accession>A0A6A3YRF3</accession>
<sequence>MRQHSRSCDDTRLPSVEDGDGTFCSAEPVRSGTTVATIHPPEPNVVLATASALRTAFPAAPWVSSSNRCLRLILVV</sequence>
<dbReference type="Proteomes" id="UP000488956">
    <property type="component" value="Unassembled WGS sequence"/>
</dbReference>
<dbReference type="Proteomes" id="UP000486351">
    <property type="component" value="Unassembled WGS sequence"/>
</dbReference>
<evidence type="ECO:0000313" key="4">
    <source>
        <dbReference type="EMBL" id="KAE9134462.1"/>
    </source>
</evidence>
<evidence type="ECO:0000313" key="7">
    <source>
        <dbReference type="EMBL" id="KAE9250431.1"/>
    </source>
</evidence>
<dbReference type="Proteomes" id="UP000460718">
    <property type="component" value="Unassembled WGS sequence"/>
</dbReference>
<organism evidence="5 10">
    <name type="scientific">Phytophthora fragariae</name>
    <dbReference type="NCBI Taxonomy" id="53985"/>
    <lineage>
        <taxon>Eukaryota</taxon>
        <taxon>Sar</taxon>
        <taxon>Stramenopiles</taxon>
        <taxon>Oomycota</taxon>
        <taxon>Peronosporomycetes</taxon>
        <taxon>Peronosporales</taxon>
        <taxon>Peronosporaceae</taxon>
        <taxon>Phytophthora</taxon>
    </lineage>
</organism>
<protein>
    <submittedName>
        <fullName evidence="5">Uncharacterized protein</fullName>
    </submittedName>
</protein>
<evidence type="ECO:0000313" key="3">
    <source>
        <dbReference type="EMBL" id="KAE9123744.1"/>
    </source>
</evidence>
<dbReference type="EMBL" id="QXFZ01000082">
    <property type="protein sequence ID" value="KAE9134462.1"/>
    <property type="molecule type" value="Genomic_DNA"/>
</dbReference>
<evidence type="ECO:0000313" key="5">
    <source>
        <dbReference type="EMBL" id="KAE9223289.1"/>
    </source>
</evidence>
<evidence type="ECO:0000313" key="6">
    <source>
        <dbReference type="EMBL" id="KAE9248801.1"/>
    </source>
</evidence>
<evidence type="ECO:0000313" key="15">
    <source>
        <dbReference type="Proteomes" id="UP000476176"/>
    </source>
</evidence>
<proteinExistence type="predicted"/>
<dbReference type="Proteomes" id="UP000440367">
    <property type="component" value="Unassembled WGS sequence"/>
</dbReference>
<evidence type="ECO:0000313" key="10">
    <source>
        <dbReference type="Proteomes" id="UP000433483"/>
    </source>
</evidence>
<dbReference type="EMBL" id="QXFY01000092">
    <property type="protein sequence ID" value="KAE9357538.1"/>
    <property type="molecule type" value="Genomic_DNA"/>
</dbReference>
<feature type="compositionally biased region" description="Basic and acidic residues" evidence="1">
    <location>
        <begin position="1"/>
        <end position="12"/>
    </location>
</feature>
<name>A0A6A3YRF3_9STRA</name>
<evidence type="ECO:0000313" key="17">
    <source>
        <dbReference type="Proteomes" id="UP000488956"/>
    </source>
</evidence>
<evidence type="ECO:0000313" key="11">
    <source>
        <dbReference type="Proteomes" id="UP000437068"/>
    </source>
</evidence>
<evidence type="ECO:0000313" key="16">
    <source>
        <dbReference type="Proteomes" id="UP000486351"/>
    </source>
</evidence>
<evidence type="ECO:0000256" key="1">
    <source>
        <dbReference type="SAM" id="MobiDB-lite"/>
    </source>
</evidence>
<evidence type="ECO:0000313" key="2">
    <source>
        <dbReference type="EMBL" id="KAE9024697.1"/>
    </source>
</evidence>
<comment type="caution">
    <text evidence="5">The sequence shown here is derived from an EMBL/GenBank/DDBJ whole genome shotgun (WGS) entry which is preliminary data.</text>
</comment>
<dbReference type="EMBL" id="QXGE01000119">
    <property type="protein sequence ID" value="KAE9323883.1"/>
    <property type="molecule type" value="Genomic_DNA"/>
</dbReference>
<evidence type="ECO:0000313" key="8">
    <source>
        <dbReference type="EMBL" id="KAE9323883.1"/>
    </source>
</evidence>
<keyword evidence="10" id="KW-1185">Reference proteome</keyword>
<dbReference type="AlphaFoldDB" id="A0A6A3YRF3"/>
<dbReference type="EMBL" id="QXFW01000111">
    <property type="protein sequence ID" value="KAE9024697.1"/>
    <property type="molecule type" value="Genomic_DNA"/>
</dbReference>
<dbReference type="EMBL" id="QXGC01000119">
    <property type="protein sequence ID" value="KAE9248801.1"/>
    <property type="molecule type" value="Genomic_DNA"/>
</dbReference>
<reference evidence="10 11" key="1">
    <citation type="submission" date="2018-08" db="EMBL/GenBank/DDBJ databases">
        <title>Genomic investigation of the strawberry pathogen Phytophthora fragariae indicates pathogenicity is determined by transcriptional variation in three key races.</title>
        <authorList>
            <person name="Adams T.M."/>
            <person name="Armitage A.D."/>
            <person name="Sobczyk M.K."/>
            <person name="Bates H.J."/>
            <person name="Dunwell J.M."/>
            <person name="Nellist C.F."/>
            <person name="Harrison R.J."/>
        </authorList>
    </citation>
    <scope>NUCLEOTIDE SEQUENCE [LARGE SCALE GENOMIC DNA]</scope>
    <source>
        <strain evidence="8 11">A4</strain>
        <strain evidence="7 12">BC-1</strain>
        <strain evidence="6 15">BC-23</strain>
        <strain evidence="5 10">NOV-27</strain>
        <strain evidence="4 13">NOV-71</strain>
        <strain evidence="9 16">NOV-77</strain>
        <strain evidence="3 17">ONT-3</strain>
        <strain evidence="2 14">SCRP245</strain>
    </source>
</reference>